<keyword evidence="3" id="KW-1185">Reference proteome</keyword>
<gene>
    <name evidence="2" type="ORF">AVEN_202429_1</name>
</gene>
<evidence type="ECO:0000313" key="2">
    <source>
        <dbReference type="EMBL" id="GBN48883.1"/>
    </source>
</evidence>
<organism evidence="2 3">
    <name type="scientific">Araneus ventricosus</name>
    <name type="common">Orbweaver spider</name>
    <name type="synonym">Epeira ventricosa</name>
    <dbReference type="NCBI Taxonomy" id="182803"/>
    <lineage>
        <taxon>Eukaryota</taxon>
        <taxon>Metazoa</taxon>
        <taxon>Ecdysozoa</taxon>
        <taxon>Arthropoda</taxon>
        <taxon>Chelicerata</taxon>
        <taxon>Arachnida</taxon>
        <taxon>Araneae</taxon>
        <taxon>Araneomorphae</taxon>
        <taxon>Entelegynae</taxon>
        <taxon>Araneoidea</taxon>
        <taxon>Araneidae</taxon>
        <taxon>Araneus</taxon>
    </lineage>
</organism>
<sequence length="159" mass="17879">MQSVRILYPRTVETDQDDFQHTIRVLTLLMWAPRNVDELLRFHMKELARLGLYEWGAAPPSSDSTYLLLEGLAVRLCWPLGPDLSTRFYCNDCHSDFPVCLGRSGWPLVDGYHSCAGGTFQVEFAFALWIENISDAKSSPEAAEGRALPSFASPPPQCR</sequence>
<dbReference type="Proteomes" id="UP000499080">
    <property type="component" value="Unassembled WGS sequence"/>
</dbReference>
<dbReference type="EMBL" id="BGPR01010960">
    <property type="protein sequence ID" value="GBN48883.1"/>
    <property type="molecule type" value="Genomic_DNA"/>
</dbReference>
<evidence type="ECO:0000313" key="3">
    <source>
        <dbReference type="Proteomes" id="UP000499080"/>
    </source>
</evidence>
<evidence type="ECO:0000256" key="1">
    <source>
        <dbReference type="SAM" id="MobiDB-lite"/>
    </source>
</evidence>
<proteinExistence type="predicted"/>
<name>A0A4Y2PD44_ARAVE</name>
<dbReference type="AlphaFoldDB" id="A0A4Y2PD44"/>
<accession>A0A4Y2PD44</accession>
<feature type="region of interest" description="Disordered" evidence="1">
    <location>
        <begin position="140"/>
        <end position="159"/>
    </location>
</feature>
<comment type="caution">
    <text evidence="2">The sequence shown here is derived from an EMBL/GenBank/DDBJ whole genome shotgun (WGS) entry which is preliminary data.</text>
</comment>
<reference evidence="2 3" key="1">
    <citation type="journal article" date="2019" name="Sci. Rep.">
        <title>Orb-weaving spider Araneus ventricosus genome elucidates the spidroin gene catalogue.</title>
        <authorList>
            <person name="Kono N."/>
            <person name="Nakamura H."/>
            <person name="Ohtoshi R."/>
            <person name="Moran D.A.P."/>
            <person name="Shinohara A."/>
            <person name="Yoshida Y."/>
            <person name="Fujiwara M."/>
            <person name="Mori M."/>
            <person name="Tomita M."/>
            <person name="Arakawa K."/>
        </authorList>
    </citation>
    <scope>NUCLEOTIDE SEQUENCE [LARGE SCALE GENOMIC DNA]</scope>
</reference>
<protein>
    <submittedName>
        <fullName evidence="2">Uncharacterized protein</fullName>
    </submittedName>
</protein>